<keyword evidence="3" id="KW-1185">Reference proteome</keyword>
<organism evidence="2 3">
    <name type="scientific">Inhella proteolytica</name>
    <dbReference type="NCBI Taxonomy" id="2795029"/>
    <lineage>
        <taxon>Bacteria</taxon>
        <taxon>Pseudomonadati</taxon>
        <taxon>Pseudomonadota</taxon>
        <taxon>Betaproteobacteria</taxon>
        <taxon>Burkholderiales</taxon>
        <taxon>Sphaerotilaceae</taxon>
        <taxon>Inhella</taxon>
    </lineage>
</organism>
<dbReference type="EMBL" id="JAEDAK010000021">
    <property type="protein sequence ID" value="MBH9579346.1"/>
    <property type="molecule type" value="Genomic_DNA"/>
</dbReference>
<evidence type="ECO:0000313" key="3">
    <source>
        <dbReference type="Proteomes" id="UP000613266"/>
    </source>
</evidence>
<dbReference type="AlphaFoldDB" id="A0A931NIH3"/>
<dbReference type="Proteomes" id="UP000613266">
    <property type="component" value="Unassembled WGS sequence"/>
</dbReference>
<evidence type="ECO:0000313" key="2">
    <source>
        <dbReference type="EMBL" id="MBH9579346.1"/>
    </source>
</evidence>
<evidence type="ECO:0000256" key="1">
    <source>
        <dbReference type="SAM" id="MobiDB-lite"/>
    </source>
</evidence>
<dbReference type="InterPro" id="IPR021457">
    <property type="entry name" value="DUF3108"/>
</dbReference>
<name>A0A931NIH3_9BURK</name>
<comment type="caution">
    <text evidence="2">The sequence shown here is derived from an EMBL/GenBank/DDBJ whole genome shotgun (WGS) entry which is preliminary data.</text>
</comment>
<feature type="region of interest" description="Disordered" evidence="1">
    <location>
        <begin position="66"/>
        <end position="105"/>
    </location>
</feature>
<dbReference type="Pfam" id="PF11306">
    <property type="entry name" value="DUF3108"/>
    <property type="match status" value="1"/>
</dbReference>
<reference evidence="2" key="1">
    <citation type="submission" date="2020-12" db="EMBL/GenBank/DDBJ databases">
        <title>The genome sequence of Inhella sp. 1Y17.</title>
        <authorList>
            <person name="Liu Y."/>
        </authorList>
    </citation>
    <scope>NUCLEOTIDE SEQUENCE</scope>
    <source>
        <strain evidence="2">1Y17</strain>
    </source>
</reference>
<gene>
    <name evidence="2" type="ORF">I7X39_20815</name>
</gene>
<protein>
    <submittedName>
        <fullName evidence="2">DUF3108 domain-containing protein</fullName>
    </submittedName>
</protein>
<accession>A0A931NIH3</accession>
<proteinExistence type="predicted"/>
<sequence>MALVVGAHWQLAQYWPGALNLGVAPPARMAVELRQPMALKAPPTPPKSLAEAPRARRQLAAAPVPAAAASAVEPPKPLPELPALAELSPPPALPDPSEGEPGPEWPLSTRLRYSLVGHYRGAVHGDAEVEWLRQGRRYQVRLTVAVGPSLAPFITRRMLSEGELTPQGISPRRYDEETRVLVASPRRLQVLIDPLRIQFPNGRMEPTPPGVQDSASQFVQLTWLLLTGREPARAGHAIALPLALPRRLYAWRYDIVGLETLDTPLGPLPAWQLRPVVTDSRGTLQATVWLSPQLQYLPVRIRIVQDDETWVDLLLAEPPLQEAAPENAHPTERGNAP</sequence>